<comment type="subcellular location">
    <subcellularLocation>
        <location evidence="1">Cytoplasm</location>
    </subcellularLocation>
</comment>
<evidence type="ECO:0000313" key="7">
    <source>
        <dbReference type="Proteomes" id="UP000298050"/>
    </source>
</evidence>
<evidence type="ECO:0000313" key="6">
    <source>
        <dbReference type="EMBL" id="TGD74303.1"/>
    </source>
</evidence>
<sequence>MELKKLLVVHDPTREEQPALELAAGISVDTGASLHLFGCIHEDVSGADYETDAVKQLLGEHKAKLDALLAPLAERGISTSSEVDWDNDWHHAIVRAAARDLADMVFKASFKRPERRVLKSTGDSILLRECLCPVLLIKNGERPAQPKILAAIDIQAKAPPYEKLNQHVIGFSRRAVESAQAEVHVVNAFQDFRFVPDRQQIVELAGVNSDHVHIMSGAPEKVIVDIAKKIDAGLVVVGNSHRSGLAALLHGNTAEKILDKLTCNVLAIP</sequence>
<reference evidence="6 7" key="1">
    <citation type="submission" date="2019-04" db="EMBL/GenBank/DDBJ databases">
        <title>Taxonomy of novel Haliea sp. from mangrove soil of West Coast of India.</title>
        <authorList>
            <person name="Verma A."/>
            <person name="Kumar P."/>
            <person name="Krishnamurthi S."/>
        </authorList>
    </citation>
    <scope>NUCLEOTIDE SEQUENCE [LARGE SCALE GENOMIC DNA]</scope>
    <source>
        <strain evidence="6 7">SAOS-164</strain>
    </source>
</reference>
<evidence type="ECO:0000256" key="1">
    <source>
        <dbReference type="ARBA" id="ARBA00004496"/>
    </source>
</evidence>
<evidence type="ECO:0000259" key="5">
    <source>
        <dbReference type="Pfam" id="PF00582"/>
    </source>
</evidence>
<comment type="caution">
    <text evidence="6">The sequence shown here is derived from an EMBL/GenBank/DDBJ whole genome shotgun (WGS) entry which is preliminary data.</text>
</comment>
<dbReference type="EMBL" id="SRLE01000006">
    <property type="protein sequence ID" value="TGD74303.1"/>
    <property type="molecule type" value="Genomic_DNA"/>
</dbReference>
<dbReference type="Gene3D" id="3.40.50.12370">
    <property type="match status" value="1"/>
</dbReference>
<dbReference type="SUPFAM" id="SSF52402">
    <property type="entry name" value="Adenine nucleotide alpha hydrolases-like"/>
    <property type="match status" value="2"/>
</dbReference>
<dbReference type="InterPro" id="IPR006016">
    <property type="entry name" value="UspA"/>
</dbReference>
<gene>
    <name evidence="6" type="ORF">E4634_09295</name>
</gene>
<evidence type="ECO:0000256" key="4">
    <source>
        <dbReference type="ARBA" id="ARBA00037131"/>
    </source>
</evidence>
<keyword evidence="3" id="KW-0963">Cytoplasm</keyword>
<keyword evidence="7" id="KW-1185">Reference proteome</keyword>
<proteinExistence type="inferred from homology"/>
<dbReference type="RefSeq" id="WP_135443115.1">
    <property type="nucleotide sequence ID" value="NZ_SRLE01000006.1"/>
</dbReference>
<comment type="similarity">
    <text evidence="2">Belongs to the universal stress protein A family.</text>
</comment>
<organism evidence="6 7">
    <name type="scientific">Mangrovimicrobium sediminis</name>
    <dbReference type="NCBI Taxonomy" id="2562682"/>
    <lineage>
        <taxon>Bacteria</taxon>
        <taxon>Pseudomonadati</taxon>
        <taxon>Pseudomonadota</taxon>
        <taxon>Gammaproteobacteria</taxon>
        <taxon>Cellvibrionales</taxon>
        <taxon>Halieaceae</taxon>
        <taxon>Mangrovimicrobium</taxon>
    </lineage>
</organism>
<protein>
    <recommendedName>
        <fullName evidence="5">UspA domain-containing protein</fullName>
    </recommendedName>
</protein>
<accession>A0A4Z0M3P4</accession>
<dbReference type="GO" id="GO:0005737">
    <property type="term" value="C:cytoplasm"/>
    <property type="evidence" value="ECO:0007669"/>
    <property type="project" value="UniProtKB-SubCell"/>
</dbReference>
<evidence type="ECO:0000256" key="2">
    <source>
        <dbReference type="ARBA" id="ARBA00008791"/>
    </source>
</evidence>
<dbReference type="OrthoDB" id="239260at2"/>
<evidence type="ECO:0000256" key="3">
    <source>
        <dbReference type="ARBA" id="ARBA00022490"/>
    </source>
</evidence>
<comment type="function">
    <text evidence="4">Required for resistance to DNA-damaging agents.</text>
</comment>
<dbReference type="PANTHER" id="PTHR47892:SF1">
    <property type="entry name" value="UNIVERSAL STRESS PROTEIN E"/>
    <property type="match status" value="1"/>
</dbReference>
<feature type="domain" description="UspA" evidence="5">
    <location>
        <begin position="187"/>
        <end position="269"/>
    </location>
</feature>
<dbReference type="AlphaFoldDB" id="A0A4Z0M3P4"/>
<dbReference type="PANTHER" id="PTHR47892">
    <property type="entry name" value="UNIVERSAL STRESS PROTEIN E"/>
    <property type="match status" value="1"/>
</dbReference>
<dbReference type="Proteomes" id="UP000298050">
    <property type="component" value="Unassembled WGS sequence"/>
</dbReference>
<feature type="domain" description="UspA" evidence="5">
    <location>
        <begin position="4"/>
        <end position="138"/>
    </location>
</feature>
<name>A0A4Z0M3P4_9GAMM</name>
<dbReference type="Pfam" id="PF00582">
    <property type="entry name" value="Usp"/>
    <property type="match status" value="2"/>
</dbReference>